<evidence type="ECO:0000259" key="1">
    <source>
        <dbReference type="Pfam" id="PF13577"/>
    </source>
</evidence>
<accession>A0AAE0HRK9</accession>
<reference evidence="2" key="1">
    <citation type="journal article" date="2023" name="Mol. Phylogenet. Evol.">
        <title>Genome-scale phylogeny and comparative genomics of the fungal order Sordariales.</title>
        <authorList>
            <person name="Hensen N."/>
            <person name="Bonometti L."/>
            <person name="Westerberg I."/>
            <person name="Brannstrom I.O."/>
            <person name="Guillou S."/>
            <person name="Cros-Aarteil S."/>
            <person name="Calhoun S."/>
            <person name="Haridas S."/>
            <person name="Kuo A."/>
            <person name="Mondo S."/>
            <person name="Pangilinan J."/>
            <person name="Riley R."/>
            <person name="LaButti K."/>
            <person name="Andreopoulos B."/>
            <person name="Lipzen A."/>
            <person name="Chen C."/>
            <person name="Yan M."/>
            <person name="Daum C."/>
            <person name="Ng V."/>
            <person name="Clum A."/>
            <person name="Steindorff A."/>
            <person name="Ohm R.A."/>
            <person name="Martin F."/>
            <person name="Silar P."/>
            <person name="Natvig D.O."/>
            <person name="Lalanne C."/>
            <person name="Gautier V."/>
            <person name="Ament-Velasquez S.L."/>
            <person name="Kruys A."/>
            <person name="Hutchinson M.I."/>
            <person name="Powell A.J."/>
            <person name="Barry K."/>
            <person name="Miller A.N."/>
            <person name="Grigoriev I.V."/>
            <person name="Debuchy R."/>
            <person name="Gladieux P."/>
            <person name="Hiltunen Thoren M."/>
            <person name="Johannesson H."/>
        </authorList>
    </citation>
    <scope>NUCLEOTIDE SEQUENCE</scope>
    <source>
        <strain evidence="2">CBS 168.71</strain>
    </source>
</reference>
<evidence type="ECO:0000313" key="2">
    <source>
        <dbReference type="EMBL" id="KAK3301122.1"/>
    </source>
</evidence>
<dbReference type="Gene3D" id="3.10.450.50">
    <property type="match status" value="1"/>
</dbReference>
<proteinExistence type="predicted"/>
<feature type="domain" description="SnoaL-like" evidence="1">
    <location>
        <begin position="11"/>
        <end position="142"/>
    </location>
</feature>
<evidence type="ECO:0000313" key="3">
    <source>
        <dbReference type="Proteomes" id="UP001278766"/>
    </source>
</evidence>
<protein>
    <recommendedName>
        <fullName evidence="1">SnoaL-like domain-containing protein</fullName>
    </recommendedName>
</protein>
<keyword evidence="3" id="KW-1185">Reference proteome</keyword>
<dbReference type="Pfam" id="PF13577">
    <property type="entry name" value="SnoaL_4"/>
    <property type="match status" value="1"/>
</dbReference>
<organism evidence="2 3">
    <name type="scientific">Chaetomium fimeti</name>
    <dbReference type="NCBI Taxonomy" id="1854472"/>
    <lineage>
        <taxon>Eukaryota</taxon>
        <taxon>Fungi</taxon>
        <taxon>Dikarya</taxon>
        <taxon>Ascomycota</taxon>
        <taxon>Pezizomycotina</taxon>
        <taxon>Sordariomycetes</taxon>
        <taxon>Sordariomycetidae</taxon>
        <taxon>Sordariales</taxon>
        <taxon>Chaetomiaceae</taxon>
        <taxon>Chaetomium</taxon>
    </lineage>
</organism>
<reference evidence="2" key="2">
    <citation type="submission" date="2023-06" db="EMBL/GenBank/DDBJ databases">
        <authorList>
            <consortium name="Lawrence Berkeley National Laboratory"/>
            <person name="Haridas S."/>
            <person name="Hensen N."/>
            <person name="Bonometti L."/>
            <person name="Westerberg I."/>
            <person name="Brannstrom I.O."/>
            <person name="Guillou S."/>
            <person name="Cros-Aarteil S."/>
            <person name="Calhoun S."/>
            <person name="Kuo A."/>
            <person name="Mondo S."/>
            <person name="Pangilinan J."/>
            <person name="Riley R."/>
            <person name="Labutti K."/>
            <person name="Andreopoulos B."/>
            <person name="Lipzen A."/>
            <person name="Chen C."/>
            <person name="Yanf M."/>
            <person name="Daum C."/>
            <person name="Ng V."/>
            <person name="Clum A."/>
            <person name="Steindorff A."/>
            <person name="Ohm R."/>
            <person name="Martin F."/>
            <person name="Silar P."/>
            <person name="Natvig D."/>
            <person name="Lalanne C."/>
            <person name="Gautier V."/>
            <person name="Ament-Velasquez S.L."/>
            <person name="Kruys A."/>
            <person name="Hutchinson M.I."/>
            <person name="Powell A.J."/>
            <person name="Barry K."/>
            <person name="Miller A.N."/>
            <person name="Grigoriev I.V."/>
            <person name="Debuchy R."/>
            <person name="Gladieux P."/>
            <person name="Thoren M.H."/>
            <person name="Johannesson H."/>
        </authorList>
    </citation>
    <scope>NUCLEOTIDE SEQUENCE</scope>
    <source>
        <strain evidence="2">CBS 168.71</strain>
    </source>
</reference>
<dbReference type="AlphaFoldDB" id="A0AAE0HRK9"/>
<dbReference type="InterPro" id="IPR032710">
    <property type="entry name" value="NTF2-like_dom_sf"/>
</dbReference>
<dbReference type="InterPro" id="IPR037401">
    <property type="entry name" value="SnoaL-like"/>
</dbReference>
<gene>
    <name evidence="2" type="ORF">B0H64DRAFT_382665</name>
</gene>
<comment type="caution">
    <text evidence="2">The sequence shown here is derived from an EMBL/GenBank/DDBJ whole genome shotgun (WGS) entry which is preliminary data.</text>
</comment>
<sequence length="165" mass="18126">MSDMYPHYLPSLSERDAIADALYRTTIGCDHNDTELFNSAWAGEDVSFEIHNDNKIVMSGLSDIRKNLFELVGPMDTTHNTTTVRVNLKDGADIATLTAVSTAQHCPPGMGRDPTGPKYTTGGEYSVDLIKDDSGVWRIKKLVLRIVWTQGDPSVIQPKSEAASK</sequence>
<dbReference type="RefSeq" id="XP_062664636.1">
    <property type="nucleotide sequence ID" value="XM_062802892.1"/>
</dbReference>
<dbReference type="GeneID" id="87839840"/>
<dbReference type="SUPFAM" id="SSF54427">
    <property type="entry name" value="NTF2-like"/>
    <property type="match status" value="1"/>
</dbReference>
<name>A0AAE0HRK9_9PEZI</name>
<dbReference type="Proteomes" id="UP001278766">
    <property type="component" value="Unassembled WGS sequence"/>
</dbReference>
<dbReference type="EMBL" id="JAUEPN010000001">
    <property type="protein sequence ID" value="KAK3301122.1"/>
    <property type="molecule type" value="Genomic_DNA"/>
</dbReference>